<keyword evidence="4" id="KW-1185">Reference proteome</keyword>
<feature type="coiled-coil region" evidence="1">
    <location>
        <begin position="113"/>
        <end position="214"/>
    </location>
</feature>
<dbReference type="AlphaFoldDB" id="A0AAE0LIK7"/>
<evidence type="ECO:0000313" key="3">
    <source>
        <dbReference type="EMBL" id="KAK3286503.1"/>
    </source>
</evidence>
<protein>
    <submittedName>
        <fullName evidence="3">Uncharacterized protein</fullName>
    </submittedName>
</protein>
<feature type="region of interest" description="Disordered" evidence="2">
    <location>
        <begin position="69"/>
        <end position="88"/>
    </location>
</feature>
<proteinExistence type="predicted"/>
<feature type="region of interest" description="Disordered" evidence="2">
    <location>
        <begin position="22"/>
        <end position="57"/>
    </location>
</feature>
<gene>
    <name evidence="3" type="ORF">CYMTET_5940</name>
</gene>
<keyword evidence="1" id="KW-0175">Coiled coil</keyword>
<evidence type="ECO:0000313" key="4">
    <source>
        <dbReference type="Proteomes" id="UP001190700"/>
    </source>
</evidence>
<dbReference type="Proteomes" id="UP001190700">
    <property type="component" value="Unassembled WGS sequence"/>
</dbReference>
<feature type="compositionally biased region" description="Low complexity" evidence="2">
    <location>
        <begin position="23"/>
        <end position="44"/>
    </location>
</feature>
<reference evidence="3 4" key="1">
    <citation type="journal article" date="2015" name="Genome Biol. Evol.">
        <title>Comparative Genomics of a Bacterivorous Green Alga Reveals Evolutionary Causalities and Consequences of Phago-Mixotrophic Mode of Nutrition.</title>
        <authorList>
            <person name="Burns J.A."/>
            <person name="Paasch A."/>
            <person name="Narechania A."/>
            <person name="Kim E."/>
        </authorList>
    </citation>
    <scope>NUCLEOTIDE SEQUENCE [LARGE SCALE GENOMIC DNA]</scope>
    <source>
        <strain evidence="3 4">PLY_AMNH</strain>
    </source>
</reference>
<comment type="caution">
    <text evidence="3">The sequence shown here is derived from an EMBL/GenBank/DDBJ whole genome shotgun (WGS) entry which is preliminary data.</text>
</comment>
<evidence type="ECO:0000256" key="2">
    <source>
        <dbReference type="SAM" id="MobiDB-lite"/>
    </source>
</evidence>
<name>A0AAE0LIK7_9CHLO</name>
<accession>A0AAE0LIK7</accession>
<feature type="non-terminal residue" evidence="3">
    <location>
        <position position="1"/>
    </location>
</feature>
<organism evidence="3 4">
    <name type="scientific">Cymbomonas tetramitiformis</name>
    <dbReference type="NCBI Taxonomy" id="36881"/>
    <lineage>
        <taxon>Eukaryota</taxon>
        <taxon>Viridiplantae</taxon>
        <taxon>Chlorophyta</taxon>
        <taxon>Pyramimonadophyceae</taxon>
        <taxon>Pyramimonadales</taxon>
        <taxon>Pyramimonadaceae</taxon>
        <taxon>Cymbomonas</taxon>
    </lineage>
</organism>
<dbReference type="EMBL" id="LGRX02001241">
    <property type="protein sequence ID" value="KAK3286503.1"/>
    <property type="molecule type" value="Genomic_DNA"/>
</dbReference>
<sequence>PNVAPSMAFFEDARRRLGDIESQLQGPSGAAGGAQQVLGAQTAGLTPAERTAISSPLTRITNSATLPMSSEAAQQPNPVLPAHSSRSALSRRVRAGTLDSSGNSGALSSAEIIQELREQINSRDRTIHQLEQQVSEQYVRQKELVNAAEAECHKVILAHHDELQNAYAEQSALRKELSNMKLHNEVETQLTLRVEELEGEVEAERRNCAIAQQQLEIERSSLDYAMQKLGRSHFTMTAAQGGGAIESEMAQAVKNEDWLSDWRASLENPALG</sequence>
<evidence type="ECO:0000256" key="1">
    <source>
        <dbReference type="SAM" id="Coils"/>
    </source>
</evidence>